<dbReference type="Proteomes" id="UP000054408">
    <property type="component" value="Unassembled WGS sequence"/>
</dbReference>
<dbReference type="GeneID" id="25560808"/>
<dbReference type="EMBL" id="GL349436">
    <property type="protein sequence ID" value="KNC52208.1"/>
    <property type="molecule type" value="Genomic_DNA"/>
</dbReference>
<proteinExistence type="predicted"/>
<keyword evidence="2" id="KW-1185">Reference proteome</keyword>
<dbReference type="AlphaFoldDB" id="A0A0L0DLE0"/>
<evidence type="ECO:0000313" key="2">
    <source>
        <dbReference type="Proteomes" id="UP000054408"/>
    </source>
</evidence>
<accession>A0A0L0DLE0</accession>
<gene>
    <name evidence="1" type="ORF">AMSG_01036</name>
</gene>
<protein>
    <submittedName>
        <fullName evidence="1">Uncharacterized protein</fullName>
    </submittedName>
</protein>
<dbReference type="RefSeq" id="XP_013762211.1">
    <property type="nucleotide sequence ID" value="XM_013906757.1"/>
</dbReference>
<reference evidence="1 2" key="1">
    <citation type="submission" date="2010-05" db="EMBL/GenBank/DDBJ databases">
        <title>The Genome Sequence of Thecamonas trahens ATCC 50062.</title>
        <authorList>
            <consortium name="The Broad Institute Genome Sequencing Platform"/>
            <person name="Russ C."/>
            <person name="Cuomo C."/>
            <person name="Shea T."/>
            <person name="Young S.K."/>
            <person name="Zeng Q."/>
            <person name="Koehrsen M."/>
            <person name="Haas B."/>
            <person name="Borodovsky M."/>
            <person name="Guigo R."/>
            <person name="Alvarado L."/>
            <person name="Berlin A."/>
            <person name="Bochicchio J."/>
            <person name="Borenstein D."/>
            <person name="Chapman S."/>
            <person name="Chen Z."/>
            <person name="Freedman E."/>
            <person name="Gellesch M."/>
            <person name="Goldberg J."/>
            <person name="Griggs A."/>
            <person name="Gujja S."/>
            <person name="Heilman E."/>
            <person name="Heiman D."/>
            <person name="Hepburn T."/>
            <person name="Howarth C."/>
            <person name="Jen D."/>
            <person name="Larson L."/>
            <person name="Mehta T."/>
            <person name="Park D."/>
            <person name="Pearson M."/>
            <person name="Roberts A."/>
            <person name="Saif S."/>
            <person name="Shenoy N."/>
            <person name="Sisk P."/>
            <person name="Stolte C."/>
            <person name="Sykes S."/>
            <person name="Thomson T."/>
            <person name="Walk T."/>
            <person name="White J."/>
            <person name="Yandava C."/>
            <person name="Burger G."/>
            <person name="Gray M.W."/>
            <person name="Holland P.W.H."/>
            <person name="King N."/>
            <person name="Lang F.B.F."/>
            <person name="Roger A.J."/>
            <person name="Ruiz-Trillo I."/>
            <person name="Lander E."/>
            <person name="Nusbaum C."/>
        </authorList>
    </citation>
    <scope>NUCLEOTIDE SEQUENCE [LARGE SCALE GENOMIC DNA]</scope>
    <source>
        <strain evidence="1 2">ATCC 50062</strain>
    </source>
</reference>
<organism evidence="1 2">
    <name type="scientific">Thecamonas trahens ATCC 50062</name>
    <dbReference type="NCBI Taxonomy" id="461836"/>
    <lineage>
        <taxon>Eukaryota</taxon>
        <taxon>Apusozoa</taxon>
        <taxon>Apusomonadida</taxon>
        <taxon>Apusomonadidae</taxon>
        <taxon>Thecamonas</taxon>
    </lineage>
</organism>
<evidence type="ECO:0000313" key="1">
    <source>
        <dbReference type="EMBL" id="KNC52208.1"/>
    </source>
</evidence>
<sequence length="299" mass="32652">MRSSNPTAAAAPADTTNFTTFGNPSGYGSAYNATGPVVGSFVAGPSGPASVNVQEAETFQNVVVRIPHAEIAQVVQGPPTIKRRVIPGPVIPRVVPDVIPGPVRTVKQFVPGQIIYKDEKVEVPGPVRERIERVEVPGPVIERVVKEYVPGPVVEKEVKVEIPGPVTYKDVKVEVPGPVIRRPVPQQVQVPGPVRVVQQRVPVPQYHIREVEVERKVAVPKPMQTKAPSMTRHVYVRKTDNLLMAENARLRQEIAYLNSLPFATTEEDNIIAERQQQAQFQYPGAAPAPYGSAYPGYGF</sequence>
<name>A0A0L0DLE0_THETB</name>